<evidence type="ECO:0000256" key="1">
    <source>
        <dbReference type="SAM" id="Phobius"/>
    </source>
</evidence>
<proteinExistence type="predicted"/>
<dbReference type="Proteomes" id="UP001303160">
    <property type="component" value="Unassembled WGS sequence"/>
</dbReference>
<dbReference type="EMBL" id="MU863886">
    <property type="protein sequence ID" value="KAK4203799.1"/>
    <property type="molecule type" value="Genomic_DNA"/>
</dbReference>
<keyword evidence="3" id="KW-0378">Hydrolase</keyword>
<dbReference type="Gene3D" id="3.40.50.300">
    <property type="entry name" value="P-loop containing nucleotide triphosphate hydrolases"/>
    <property type="match status" value="1"/>
</dbReference>
<reference evidence="3" key="1">
    <citation type="journal article" date="2023" name="Mol. Phylogenet. Evol.">
        <title>Genome-scale phylogeny and comparative genomics of the fungal order Sordariales.</title>
        <authorList>
            <person name="Hensen N."/>
            <person name="Bonometti L."/>
            <person name="Westerberg I."/>
            <person name="Brannstrom I.O."/>
            <person name="Guillou S."/>
            <person name="Cros-Aarteil S."/>
            <person name="Calhoun S."/>
            <person name="Haridas S."/>
            <person name="Kuo A."/>
            <person name="Mondo S."/>
            <person name="Pangilinan J."/>
            <person name="Riley R."/>
            <person name="LaButti K."/>
            <person name="Andreopoulos B."/>
            <person name="Lipzen A."/>
            <person name="Chen C."/>
            <person name="Yan M."/>
            <person name="Daum C."/>
            <person name="Ng V."/>
            <person name="Clum A."/>
            <person name="Steindorff A."/>
            <person name="Ohm R.A."/>
            <person name="Martin F."/>
            <person name="Silar P."/>
            <person name="Natvig D.O."/>
            <person name="Lalanne C."/>
            <person name="Gautier V."/>
            <person name="Ament-Velasquez S.L."/>
            <person name="Kruys A."/>
            <person name="Hutchinson M.I."/>
            <person name="Powell A.J."/>
            <person name="Barry K."/>
            <person name="Miller A.N."/>
            <person name="Grigoriev I.V."/>
            <person name="Debuchy R."/>
            <person name="Gladieux P."/>
            <person name="Hiltunen Thoren M."/>
            <person name="Johannesson H."/>
        </authorList>
    </citation>
    <scope>NUCLEOTIDE SEQUENCE</scope>
    <source>
        <strain evidence="3">CBS 315.58</strain>
    </source>
</reference>
<dbReference type="PANTHER" id="PTHR46411:SF3">
    <property type="entry name" value="AAA+ ATPASE DOMAIN-CONTAINING PROTEIN"/>
    <property type="match status" value="1"/>
</dbReference>
<evidence type="ECO:0000313" key="3">
    <source>
        <dbReference type="EMBL" id="KAK4203799.1"/>
    </source>
</evidence>
<dbReference type="InterPro" id="IPR027417">
    <property type="entry name" value="P-loop_NTPase"/>
</dbReference>
<keyword evidence="1" id="KW-0812">Transmembrane</keyword>
<feature type="domain" description="AAA+ ATPase" evidence="2">
    <location>
        <begin position="290"/>
        <end position="404"/>
    </location>
</feature>
<dbReference type="SUPFAM" id="SSF52540">
    <property type="entry name" value="P-loop containing nucleoside triphosphate hydrolases"/>
    <property type="match status" value="1"/>
</dbReference>
<organism evidence="3 4">
    <name type="scientific">Triangularia verruculosa</name>
    <dbReference type="NCBI Taxonomy" id="2587418"/>
    <lineage>
        <taxon>Eukaryota</taxon>
        <taxon>Fungi</taxon>
        <taxon>Dikarya</taxon>
        <taxon>Ascomycota</taxon>
        <taxon>Pezizomycotina</taxon>
        <taxon>Sordariomycetes</taxon>
        <taxon>Sordariomycetidae</taxon>
        <taxon>Sordariales</taxon>
        <taxon>Podosporaceae</taxon>
        <taxon>Triangularia</taxon>
    </lineage>
</organism>
<keyword evidence="1" id="KW-1133">Transmembrane helix</keyword>
<accession>A0AAN7AYN2</accession>
<dbReference type="InterPro" id="IPR054289">
    <property type="entry name" value="DUF7025"/>
</dbReference>
<sequence length="551" mass="63287">MFQVMASNGVNSASTRKRVGVKCEVKHLTQKELAHEALMMREDASLHLELLLTYLDNQKWALAERLIEQEIPVITFDLLWYIFRPGDLVYLSENNEPSLFWLLRAGYDQTVIQGIVWKYFKLDCLYQGHYGKKSGMVAKSIKIPERQQFLGNGAEKITGLSQTRIASWEIALYLRRRLFWCLAAANNSGMFMEENPTQRVEAIKWNLAKYQPSSAPEDPTLLCPPYIHGYHLSMRCWCKFSVDKLKNPVWNSEDFGSVLLPDGYGQMIRSLVKHHRYASQTRDEINLKGKGLVIVLHGPPGTGKTRTAGELGSCIYEIQDKLRRLVRYATAWKAILLIDEADVFLECRQASGSVSLERNALVAVFLRQLEYFQGIIFLTSNRAHVFDPAVKSHINIMLYYPSPDRATRKLLWEQKLEPTLKRKPVPECQLDITSAVRELLEYEMSGREISNTVNSALTIANDELRSLNMEHIRAVAKIWKDSQEKSTQTEIAVNDTIRETEWIPSILDGLKGLGISFWVWKLVGPATLAAILFQGLLRLWKMKLRWQSRRH</sequence>
<reference evidence="3" key="2">
    <citation type="submission" date="2023-05" db="EMBL/GenBank/DDBJ databases">
        <authorList>
            <consortium name="Lawrence Berkeley National Laboratory"/>
            <person name="Steindorff A."/>
            <person name="Hensen N."/>
            <person name="Bonometti L."/>
            <person name="Westerberg I."/>
            <person name="Brannstrom I.O."/>
            <person name="Guillou S."/>
            <person name="Cros-Aarteil S."/>
            <person name="Calhoun S."/>
            <person name="Haridas S."/>
            <person name="Kuo A."/>
            <person name="Mondo S."/>
            <person name="Pangilinan J."/>
            <person name="Riley R."/>
            <person name="Labutti K."/>
            <person name="Andreopoulos B."/>
            <person name="Lipzen A."/>
            <person name="Chen C."/>
            <person name="Yanf M."/>
            <person name="Daum C."/>
            <person name="Ng V."/>
            <person name="Clum A."/>
            <person name="Ohm R."/>
            <person name="Martin F."/>
            <person name="Silar P."/>
            <person name="Natvig D."/>
            <person name="Lalanne C."/>
            <person name="Gautier V."/>
            <person name="Ament-Velasquez S.L."/>
            <person name="Kruys A."/>
            <person name="Hutchinson M.I."/>
            <person name="Powell A.J."/>
            <person name="Barry K."/>
            <person name="Miller A.N."/>
            <person name="Grigoriev I.V."/>
            <person name="Debuchy R."/>
            <person name="Gladieux P."/>
            <person name="Thoren M.H."/>
            <person name="Johannesson H."/>
        </authorList>
    </citation>
    <scope>NUCLEOTIDE SEQUENCE</scope>
    <source>
        <strain evidence="3">CBS 315.58</strain>
    </source>
</reference>
<dbReference type="AlphaFoldDB" id="A0AAN7AYN2"/>
<dbReference type="GO" id="GO:0016887">
    <property type="term" value="F:ATP hydrolysis activity"/>
    <property type="evidence" value="ECO:0007669"/>
    <property type="project" value="InterPro"/>
</dbReference>
<gene>
    <name evidence="3" type="ORF">QBC40DRAFT_293378</name>
</gene>
<dbReference type="InterPro" id="IPR003593">
    <property type="entry name" value="AAA+_ATPase"/>
</dbReference>
<dbReference type="CDD" id="cd19481">
    <property type="entry name" value="RecA-like_protease"/>
    <property type="match status" value="1"/>
</dbReference>
<dbReference type="Pfam" id="PF22942">
    <property type="entry name" value="DUF7025"/>
    <property type="match status" value="1"/>
</dbReference>
<evidence type="ECO:0000259" key="2">
    <source>
        <dbReference type="SMART" id="SM00382"/>
    </source>
</evidence>
<dbReference type="GO" id="GO:0005524">
    <property type="term" value="F:ATP binding"/>
    <property type="evidence" value="ECO:0007669"/>
    <property type="project" value="InterPro"/>
</dbReference>
<keyword evidence="1" id="KW-0472">Membrane</keyword>
<dbReference type="PANTHER" id="PTHR46411">
    <property type="entry name" value="FAMILY ATPASE, PUTATIVE-RELATED"/>
    <property type="match status" value="1"/>
</dbReference>
<keyword evidence="4" id="KW-1185">Reference proteome</keyword>
<protein>
    <submittedName>
        <fullName evidence="3">P-loop containing nucleoside triphosphate hydrolase protein</fullName>
    </submittedName>
</protein>
<evidence type="ECO:0000313" key="4">
    <source>
        <dbReference type="Proteomes" id="UP001303160"/>
    </source>
</evidence>
<dbReference type="Pfam" id="PF00004">
    <property type="entry name" value="AAA"/>
    <property type="match status" value="1"/>
</dbReference>
<dbReference type="InterPro" id="IPR003959">
    <property type="entry name" value="ATPase_AAA_core"/>
</dbReference>
<name>A0AAN7AYN2_9PEZI</name>
<feature type="transmembrane region" description="Helical" evidence="1">
    <location>
        <begin position="518"/>
        <end position="540"/>
    </location>
</feature>
<dbReference type="SMART" id="SM00382">
    <property type="entry name" value="AAA"/>
    <property type="match status" value="1"/>
</dbReference>
<comment type="caution">
    <text evidence="3">The sequence shown here is derived from an EMBL/GenBank/DDBJ whole genome shotgun (WGS) entry which is preliminary data.</text>
</comment>